<gene>
    <name evidence="1" type="ORF">MJA45_26370</name>
</gene>
<proteinExistence type="predicted"/>
<keyword evidence="1" id="KW-0238">DNA-binding</keyword>
<dbReference type="KEGG" id="paun:MJA45_26370"/>
<dbReference type="EMBL" id="CP130318">
    <property type="protein sequence ID" value="WNQ11084.1"/>
    <property type="molecule type" value="Genomic_DNA"/>
</dbReference>
<dbReference type="AlphaFoldDB" id="A0AA96RHG5"/>
<reference evidence="1 2" key="1">
    <citation type="submission" date="2022-02" db="EMBL/GenBank/DDBJ databases">
        <title>Paenibacillus sp. MBLB1776 Whole Genome Shotgun Sequencing.</title>
        <authorList>
            <person name="Hwang C.Y."/>
            <person name="Cho E.-S."/>
            <person name="Seo M.-J."/>
        </authorList>
    </citation>
    <scope>NUCLEOTIDE SEQUENCE [LARGE SCALE GENOMIC DNA]</scope>
    <source>
        <strain evidence="1 2">MBLB1776</strain>
    </source>
</reference>
<dbReference type="PANTHER" id="PTHR38479:SF2">
    <property type="entry name" value="WINGED HELIX DNA-BINDING DOMAIN-CONTAINING PROTEIN"/>
    <property type="match status" value="1"/>
</dbReference>
<dbReference type="PANTHER" id="PTHR38479">
    <property type="entry name" value="LMO0824 PROTEIN"/>
    <property type="match status" value="1"/>
</dbReference>
<evidence type="ECO:0000313" key="2">
    <source>
        <dbReference type="Proteomes" id="UP001305702"/>
    </source>
</evidence>
<protein>
    <submittedName>
        <fullName evidence="1">Winged helix DNA-binding domain-containing protein</fullName>
    </submittedName>
</protein>
<name>A0AA96RHG5_9BACL</name>
<evidence type="ECO:0000313" key="1">
    <source>
        <dbReference type="EMBL" id="WNQ11084.1"/>
    </source>
</evidence>
<dbReference type="InterPro" id="IPR009351">
    <property type="entry name" value="AlkZ-like"/>
</dbReference>
<dbReference type="GO" id="GO:0003677">
    <property type="term" value="F:DNA binding"/>
    <property type="evidence" value="ECO:0007669"/>
    <property type="project" value="UniProtKB-KW"/>
</dbReference>
<organism evidence="1 2">
    <name type="scientific">Paenibacillus aurantius</name>
    <dbReference type="NCBI Taxonomy" id="2918900"/>
    <lineage>
        <taxon>Bacteria</taxon>
        <taxon>Bacillati</taxon>
        <taxon>Bacillota</taxon>
        <taxon>Bacilli</taxon>
        <taxon>Bacillales</taxon>
        <taxon>Paenibacillaceae</taxon>
        <taxon>Paenibacillus</taxon>
    </lineage>
</organism>
<dbReference type="Proteomes" id="UP001305702">
    <property type="component" value="Chromosome"/>
</dbReference>
<keyword evidence="2" id="KW-1185">Reference proteome</keyword>
<sequence length="386" mass="43409">MSRAKPVRPQAHESPSLNRKVMSRRALNRALLARQLLLDRSPLSALEAVEHLAGLQAQSPTAPYYALWARLQNFRHEELSGLIQERKAVRLALMRSTLHLVSAADARELRPWVQAALDRGLKGSQHSRYLEGLEREELAREGRRRVEEEPLSFQELGKRLQDRWPGRDAAALCAAVRTFVPLVQLPPRGLWGRSGQAVHTSAESWLGRPLADVPDPARWILRYLAAFGPASVKDVQAWSGLARLGPEMEKLRPRLSVFLDENGVELFDLPDAPRPEEDTPVPVRFMGEFDNSLLSHADRSRIIGEEERKRVITRNGLVHSTFLVDGFVAGTWRIERAKGKALLTVEPFTPLCSGQREAIESEGRRLLGWAAEEEAPEFLLANPVKE</sequence>
<dbReference type="RefSeq" id="WP_315604860.1">
    <property type="nucleotide sequence ID" value="NZ_CP130318.1"/>
</dbReference>
<dbReference type="Pfam" id="PF06224">
    <property type="entry name" value="AlkZ-like"/>
    <property type="match status" value="1"/>
</dbReference>
<accession>A0AA96RHG5</accession>